<keyword evidence="6" id="KW-0175">Coiled coil</keyword>
<dbReference type="InterPro" id="IPR007258">
    <property type="entry name" value="Vps52"/>
</dbReference>
<comment type="caution">
    <text evidence="9">The sequence shown here is derived from an EMBL/GenBank/DDBJ whole genome shotgun (WGS) entry which is preliminary data.</text>
</comment>
<evidence type="ECO:0000256" key="2">
    <source>
        <dbReference type="ARBA" id="ARBA00008180"/>
    </source>
</evidence>
<dbReference type="OMA" id="NERDSKW"/>
<dbReference type="GO" id="GO:0000938">
    <property type="term" value="C:GARP complex"/>
    <property type="evidence" value="ECO:0007669"/>
    <property type="project" value="TreeGrafter"/>
</dbReference>
<dbReference type="HOGENOM" id="CLU_733610_0_0_1"/>
<evidence type="ECO:0000313" key="10">
    <source>
        <dbReference type="Proteomes" id="UP000011777"/>
    </source>
</evidence>
<dbReference type="OrthoDB" id="19482at2759"/>
<comment type="subcellular location">
    <subcellularLocation>
        <location evidence="1">Golgi apparatus</location>
        <location evidence="1">trans-Golgi network</location>
    </subcellularLocation>
</comment>
<dbReference type="Pfam" id="PF20655">
    <property type="entry name" value="Vps52_C"/>
    <property type="match status" value="1"/>
</dbReference>
<dbReference type="PANTHER" id="PTHR14190">
    <property type="entry name" value="SUPPRESSOR OF ACTIN MUTATIONS 2/VACUOLAR PROTEIN SORTING 52"/>
    <property type="match status" value="1"/>
</dbReference>
<dbReference type="AlphaFoldDB" id="M3K390"/>
<keyword evidence="4" id="KW-0653">Protein transport</keyword>
<organism evidence="9 10">
    <name type="scientific">Candida maltosa (strain Xu316)</name>
    <name type="common">Yeast</name>
    <dbReference type="NCBI Taxonomy" id="1245528"/>
    <lineage>
        <taxon>Eukaryota</taxon>
        <taxon>Fungi</taxon>
        <taxon>Dikarya</taxon>
        <taxon>Ascomycota</taxon>
        <taxon>Saccharomycotina</taxon>
        <taxon>Pichiomycetes</taxon>
        <taxon>Debaryomycetaceae</taxon>
        <taxon>Candida/Lodderomyces clade</taxon>
        <taxon>Candida</taxon>
    </lineage>
</organism>
<evidence type="ECO:0000256" key="5">
    <source>
        <dbReference type="ARBA" id="ARBA00023034"/>
    </source>
</evidence>
<gene>
    <name evidence="9" type="ORF">G210_0101</name>
</gene>
<evidence type="ECO:0000256" key="4">
    <source>
        <dbReference type="ARBA" id="ARBA00022927"/>
    </source>
</evidence>
<dbReference type="PANTHER" id="PTHR14190:SF7">
    <property type="entry name" value="VACUOLAR PROTEIN SORTING-ASSOCIATED PROTEIN 52 HOMOLOG"/>
    <property type="match status" value="1"/>
</dbReference>
<dbReference type="InterPro" id="IPR048319">
    <property type="entry name" value="Vps52_CC"/>
</dbReference>
<dbReference type="Proteomes" id="UP000011777">
    <property type="component" value="Unassembled WGS sequence"/>
</dbReference>
<dbReference type="STRING" id="1245528.M3K390"/>
<feature type="domain" description="Vps52 coiled-coil" evidence="7">
    <location>
        <begin position="54"/>
        <end position="216"/>
    </location>
</feature>
<evidence type="ECO:0000256" key="6">
    <source>
        <dbReference type="SAM" id="Coils"/>
    </source>
</evidence>
<evidence type="ECO:0000256" key="3">
    <source>
        <dbReference type="ARBA" id="ARBA00022448"/>
    </source>
</evidence>
<dbReference type="eggNOG" id="KOG1961">
    <property type="taxonomic scope" value="Eukaryota"/>
</dbReference>
<dbReference type="GO" id="GO:0006896">
    <property type="term" value="P:Golgi to vacuole transport"/>
    <property type="evidence" value="ECO:0007669"/>
    <property type="project" value="TreeGrafter"/>
</dbReference>
<evidence type="ECO:0000259" key="7">
    <source>
        <dbReference type="Pfam" id="PF04129"/>
    </source>
</evidence>
<comment type="similarity">
    <text evidence="2">Belongs to the VPS52 family.</text>
</comment>
<evidence type="ECO:0000313" key="9">
    <source>
        <dbReference type="EMBL" id="EMG49194.1"/>
    </source>
</evidence>
<dbReference type="GO" id="GO:0042147">
    <property type="term" value="P:retrograde transport, endosome to Golgi"/>
    <property type="evidence" value="ECO:0007669"/>
    <property type="project" value="TreeGrafter"/>
</dbReference>
<accession>M3K390</accession>
<sequence length="377" mass="44044">MSALKSLQSLYPLKSSPDFEKNSSEISTDLSLEHYRFNLEQTDDINLIEYLSEFEKYDEQIKEYKKKLIPVGEIVKEFSHELNSLSSNLVSLEQQSSSLSKDSKIQTTVTEKLNPIILDLMIPPEIARSVVQEDITPKWLENLKFITEKKQLLPSLPETKSKEQLEHGIKLLEGKAIERIRDFMIAQIRQLRSSSKSSSQLVQQNLLEVKEAFQFLQLQHPKLADQLKSAYVFTMRWYYQGRFAKYLYSLEKLKLRRVDTPILGDHKSGEYLNLFEKRTEILHSDNSAMPSQIAETSPFPYWIEFVFNQFSMAIVDNVIVEYLFMIEFFYQGNERDSKWSELMFKDVFQICTIFPVVATVGHQRGRAPCFVYHSVKK</sequence>
<keyword evidence="5" id="KW-0333">Golgi apparatus</keyword>
<reference evidence="9 10" key="1">
    <citation type="submission" date="2013-02" db="EMBL/GenBank/DDBJ databases">
        <title>Genome sequence of Candida maltosa Xu316, a potential industrial strain for xylitol and ethanol production.</title>
        <authorList>
            <person name="Yu J."/>
            <person name="Wang Q."/>
            <person name="Geng X."/>
            <person name="Bao W."/>
            <person name="He P."/>
            <person name="Cai J."/>
        </authorList>
    </citation>
    <scope>NUCLEOTIDE SEQUENCE [LARGE SCALE GENOMIC DNA]</scope>
    <source>
        <strain evidence="10">Xu316</strain>
    </source>
</reference>
<proteinExistence type="inferred from homology"/>
<dbReference type="Pfam" id="PF04129">
    <property type="entry name" value="Vps52_CC"/>
    <property type="match status" value="1"/>
</dbReference>
<keyword evidence="3" id="KW-0813">Transport</keyword>
<name>M3K390_CANMX</name>
<dbReference type="GO" id="GO:0015031">
    <property type="term" value="P:protein transport"/>
    <property type="evidence" value="ECO:0007669"/>
    <property type="project" value="UniProtKB-KW"/>
</dbReference>
<dbReference type="GO" id="GO:0032456">
    <property type="term" value="P:endocytic recycling"/>
    <property type="evidence" value="ECO:0007669"/>
    <property type="project" value="TreeGrafter"/>
</dbReference>
<dbReference type="InterPro" id="IPR048361">
    <property type="entry name" value="Vps52_C"/>
</dbReference>
<dbReference type="EMBL" id="AOGT01000785">
    <property type="protein sequence ID" value="EMG49194.1"/>
    <property type="molecule type" value="Genomic_DNA"/>
</dbReference>
<feature type="coiled-coil region" evidence="6">
    <location>
        <begin position="47"/>
        <end position="102"/>
    </location>
</feature>
<evidence type="ECO:0000259" key="8">
    <source>
        <dbReference type="Pfam" id="PF20655"/>
    </source>
</evidence>
<keyword evidence="10" id="KW-1185">Reference proteome</keyword>
<protein>
    <submittedName>
        <fullName evidence="9">Uncharacterized protein</fullName>
    </submittedName>
</protein>
<feature type="domain" description="Vps52 C-terminal" evidence="8">
    <location>
        <begin position="275"/>
        <end position="343"/>
    </location>
</feature>
<evidence type="ECO:0000256" key="1">
    <source>
        <dbReference type="ARBA" id="ARBA00004601"/>
    </source>
</evidence>
<dbReference type="GO" id="GO:0019905">
    <property type="term" value="F:syntaxin binding"/>
    <property type="evidence" value="ECO:0007669"/>
    <property type="project" value="TreeGrafter"/>
</dbReference>
<dbReference type="GO" id="GO:0005829">
    <property type="term" value="C:cytosol"/>
    <property type="evidence" value="ECO:0007669"/>
    <property type="project" value="GOC"/>
</dbReference>